<proteinExistence type="predicted"/>
<dbReference type="Proteomes" id="UP000824533">
    <property type="component" value="Linkage Group LG08"/>
</dbReference>
<protein>
    <submittedName>
        <fullName evidence="1">Uncharacterized protein</fullName>
    </submittedName>
</protein>
<name>A0ACC1D612_9NEOP</name>
<accession>A0ACC1D612</accession>
<evidence type="ECO:0000313" key="2">
    <source>
        <dbReference type="Proteomes" id="UP000824533"/>
    </source>
</evidence>
<dbReference type="EMBL" id="CM034394">
    <property type="protein sequence ID" value="KAJ0179154.1"/>
    <property type="molecule type" value="Genomic_DNA"/>
</dbReference>
<organism evidence="1 2">
    <name type="scientific">Dendrolimus kikuchii</name>
    <dbReference type="NCBI Taxonomy" id="765133"/>
    <lineage>
        <taxon>Eukaryota</taxon>
        <taxon>Metazoa</taxon>
        <taxon>Ecdysozoa</taxon>
        <taxon>Arthropoda</taxon>
        <taxon>Hexapoda</taxon>
        <taxon>Insecta</taxon>
        <taxon>Pterygota</taxon>
        <taxon>Neoptera</taxon>
        <taxon>Endopterygota</taxon>
        <taxon>Lepidoptera</taxon>
        <taxon>Glossata</taxon>
        <taxon>Ditrysia</taxon>
        <taxon>Bombycoidea</taxon>
        <taxon>Lasiocampidae</taxon>
        <taxon>Dendrolimus</taxon>
    </lineage>
</organism>
<evidence type="ECO:0000313" key="1">
    <source>
        <dbReference type="EMBL" id="KAJ0179154.1"/>
    </source>
</evidence>
<keyword evidence="2" id="KW-1185">Reference proteome</keyword>
<comment type="caution">
    <text evidence="1">The sequence shown here is derived from an EMBL/GenBank/DDBJ whole genome shotgun (WGS) entry which is preliminary data.</text>
</comment>
<gene>
    <name evidence="1" type="ORF">K1T71_004866</name>
</gene>
<reference evidence="1 2" key="1">
    <citation type="journal article" date="2021" name="Front. Genet.">
        <title>Chromosome-Level Genome Assembly Reveals Significant Gene Expansion in the Toll and IMD Signaling Pathways of Dendrolimus kikuchii.</title>
        <authorList>
            <person name="Zhou J."/>
            <person name="Wu P."/>
            <person name="Xiong Z."/>
            <person name="Liu N."/>
            <person name="Zhao N."/>
            <person name="Ji M."/>
            <person name="Qiu Y."/>
            <person name="Yang B."/>
        </authorList>
    </citation>
    <scope>NUCLEOTIDE SEQUENCE [LARGE SCALE GENOMIC DNA]</scope>
    <source>
        <strain evidence="1">Ann1</strain>
    </source>
</reference>
<sequence>MSCFYNHTFTVQAVCLWELASNITVLVPRISGINKNPYSECPFLGEYNLIKIPQTGLVEHVDYWGEGRIDEDGKISGFKDCYNVNHTYQLVSNGDTEIRDRKIPNRIPVINYTDCRTNSYIKDDSVKIVTLMGAPINTSCATDIGRIINKKDGLVVIYSFNANSQDVKNLETELYPRGLVYCHGYELPSRLQGLTLFDSHRAYLNLTAFNDELYYNITSAKYDDAIKICQELSKANYQNVIVAVVDRLLQGDNAKTMTFAYKLWVGGSQDIVTKCFPSEFDIILRSENVKIISHYYDQALKLDANVDMYNDRLGWGDSKDKTSHRVSWKFLPLEDDNRVAFKIQNNEHTMFLKLDVNYDSYGDRKCWGSNNSNEQRHKWFLEPQRFNNKIVFFIVNREYQQGLKLDAHVDIYGDRLLWGNNTNNNITGNPNYFSWLIQPW</sequence>